<evidence type="ECO:0000313" key="7">
    <source>
        <dbReference type="Proteomes" id="UP000270021"/>
    </source>
</evidence>
<dbReference type="GO" id="GO:0005737">
    <property type="term" value="C:cytoplasm"/>
    <property type="evidence" value="ECO:0007669"/>
    <property type="project" value="UniProtKB-SubCell"/>
</dbReference>
<evidence type="ECO:0000256" key="4">
    <source>
        <dbReference type="ARBA" id="ARBA00044936"/>
    </source>
</evidence>
<dbReference type="Proteomes" id="UP000270021">
    <property type="component" value="Chromosome"/>
</dbReference>
<evidence type="ECO:0000256" key="5">
    <source>
        <dbReference type="HAMAP-Rule" id="MF_01197"/>
    </source>
</evidence>
<keyword evidence="1 5" id="KW-0132">Cell division</keyword>
<organism evidence="6 7">
    <name type="scientific">Flaviflexus salsibiostraticola</name>
    <dbReference type="NCBI Taxonomy" id="1282737"/>
    <lineage>
        <taxon>Bacteria</taxon>
        <taxon>Bacillati</taxon>
        <taxon>Actinomycetota</taxon>
        <taxon>Actinomycetes</taxon>
        <taxon>Actinomycetales</taxon>
        <taxon>Actinomycetaceae</taxon>
        <taxon>Flaviflexus</taxon>
    </lineage>
</organism>
<accession>A0A3S8Z670</accession>
<dbReference type="PANTHER" id="PTHR35798:SF1">
    <property type="entry name" value="CELL DIVISION PROTEIN SEPF"/>
    <property type="match status" value="1"/>
</dbReference>
<proteinExistence type="inferred from homology"/>
<comment type="subcellular location">
    <subcellularLocation>
        <location evidence="5">Cytoplasm</location>
    </subcellularLocation>
    <text evidence="5">Localizes to the division site, in a FtsZ-dependent manner.</text>
</comment>
<name>A0A3S8Z670_9ACTO</name>
<dbReference type="PANTHER" id="PTHR35798">
    <property type="entry name" value="CELL DIVISION PROTEIN SEPF"/>
    <property type="match status" value="1"/>
</dbReference>
<reference evidence="6 7" key="1">
    <citation type="submission" date="2018-12" db="EMBL/GenBank/DDBJ databases">
        <title>Complete genome sequence of Flaviflexus salsibiostraticola KCTC 33148.</title>
        <authorList>
            <person name="Bae J.-W."/>
        </authorList>
    </citation>
    <scope>NUCLEOTIDE SEQUENCE [LARGE SCALE GENOMIC DNA]</scope>
    <source>
        <strain evidence="6 7">KCTC 33148</strain>
    </source>
</reference>
<dbReference type="OrthoDB" id="3731101at2"/>
<dbReference type="GO" id="GO:0043093">
    <property type="term" value="P:FtsZ-dependent cytokinesis"/>
    <property type="evidence" value="ECO:0007669"/>
    <property type="project" value="UniProtKB-UniRule"/>
</dbReference>
<comment type="function">
    <text evidence="4 5">Cell division protein that is part of the divisome complex and is recruited early to the Z-ring. Probably stimulates Z-ring formation, perhaps through the cross-linking of FtsZ protofilaments. Its function overlaps with FtsA.</text>
</comment>
<evidence type="ECO:0000313" key="6">
    <source>
        <dbReference type="EMBL" id="AZN28954.1"/>
    </source>
</evidence>
<dbReference type="KEGG" id="fsl:EJO69_00540"/>
<evidence type="ECO:0000256" key="1">
    <source>
        <dbReference type="ARBA" id="ARBA00022618"/>
    </source>
</evidence>
<dbReference type="Gene3D" id="3.30.110.150">
    <property type="entry name" value="SepF-like protein"/>
    <property type="match status" value="1"/>
</dbReference>
<dbReference type="InterPro" id="IPR007561">
    <property type="entry name" value="Cell_div_SepF/SepF-rel"/>
</dbReference>
<dbReference type="InterPro" id="IPR038594">
    <property type="entry name" value="SepF-like_sf"/>
</dbReference>
<keyword evidence="3 5" id="KW-0131">Cell cycle</keyword>
<dbReference type="InterPro" id="IPR023052">
    <property type="entry name" value="Cell_div_SepF"/>
</dbReference>
<evidence type="ECO:0000256" key="2">
    <source>
        <dbReference type="ARBA" id="ARBA00023210"/>
    </source>
</evidence>
<dbReference type="AlphaFoldDB" id="A0A3S8Z670"/>
<dbReference type="EMBL" id="CP034438">
    <property type="protein sequence ID" value="AZN28954.1"/>
    <property type="molecule type" value="Genomic_DNA"/>
</dbReference>
<keyword evidence="5" id="KW-0963">Cytoplasm</keyword>
<dbReference type="Pfam" id="PF04472">
    <property type="entry name" value="SepF"/>
    <property type="match status" value="1"/>
</dbReference>
<evidence type="ECO:0000256" key="3">
    <source>
        <dbReference type="ARBA" id="ARBA00023306"/>
    </source>
</evidence>
<protein>
    <recommendedName>
        <fullName evidence="5">Cell division protein SepF</fullName>
    </recommendedName>
</protein>
<comment type="subunit">
    <text evidence="5">Homodimer. Interacts with FtsZ.</text>
</comment>
<gene>
    <name evidence="5" type="primary">sepF</name>
    <name evidence="6" type="ORF">EJO69_00540</name>
</gene>
<dbReference type="RefSeq" id="WP_126037792.1">
    <property type="nucleotide sequence ID" value="NZ_CP034438.1"/>
</dbReference>
<dbReference type="HAMAP" id="MF_01197">
    <property type="entry name" value="SepF"/>
    <property type="match status" value="1"/>
</dbReference>
<keyword evidence="7" id="KW-1185">Reference proteome</keyword>
<comment type="similarity">
    <text evidence="5">Belongs to the SepF family.</text>
</comment>
<sequence length="136" mass="15400">MGMFERFMEKASLSDESEEFLDDEGYEYDDYDEEAPVSSIRAVTPAEEVSRIATCWPRTFADIQTFADEFRKDLPVILNLSQADDAARQRIADFALGVCYGRGGNLNQISDDVLLMTPYSVRMEEHRADGGNRLGR</sequence>
<keyword evidence="2 5" id="KW-0717">Septation</keyword>
<dbReference type="GO" id="GO:0000917">
    <property type="term" value="P:division septum assembly"/>
    <property type="evidence" value="ECO:0007669"/>
    <property type="project" value="UniProtKB-KW"/>
</dbReference>